<evidence type="ECO:0000256" key="1">
    <source>
        <dbReference type="SAM" id="MobiDB-lite"/>
    </source>
</evidence>
<evidence type="ECO:0000313" key="3">
    <source>
        <dbReference type="Proteomes" id="UP001529510"/>
    </source>
</evidence>
<dbReference type="Proteomes" id="UP001529510">
    <property type="component" value="Unassembled WGS sequence"/>
</dbReference>
<feature type="compositionally biased region" description="Polar residues" evidence="1">
    <location>
        <begin position="14"/>
        <end position="23"/>
    </location>
</feature>
<protein>
    <submittedName>
        <fullName evidence="2">Uncharacterized protein</fullName>
    </submittedName>
</protein>
<feature type="compositionally biased region" description="Low complexity" evidence="1">
    <location>
        <begin position="66"/>
        <end position="75"/>
    </location>
</feature>
<proteinExistence type="predicted"/>
<accession>A0ABD0Q8V0</accession>
<feature type="compositionally biased region" description="Basic and acidic residues" evidence="1">
    <location>
        <begin position="1"/>
        <end position="13"/>
    </location>
</feature>
<feature type="compositionally biased region" description="Acidic residues" evidence="1">
    <location>
        <begin position="51"/>
        <end position="60"/>
    </location>
</feature>
<comment type="caution">
    <text evidence="2">The sequence shown here is derived from an EMBL/GenBank/DDBJ whole genome shotgun (WGS) entry which is preliminary data.</text>
</comment>
<gene>
    <name evidence="2" type="ORF">M9458_021493</name>
</gene>
<dbReference type="EMBL" id="JAMKFB020000010">
    <property type="protein sequence ID" value="KAL0182118.1"/>
    <property type="molecule type" value="Genomic_DNA"/>
</dbReference>
<evidence type="ECO:0000313" key="2">
    <source>
        <dbReference type="EMBL" id="KAL0182118.1"/>
    </source>
</evidence>
<feature type="region of interest" description="Disordered" evidence="1">
    <location>
        <begin position="1"/>
        <end position="95"/>
    </location>
</feature>
<dbReference type="AlphaFoldDB" id="A0ABD0Q8V0"/>
<feature type="non-terminal residue" evidence="2">
    <location>
        <position position="95"/>
    </location>
</feature>
<reference evidence="2 3" key="1">
    <citation type="submission" date="2024-05" db="EMBL/GenBank/DDBJ databases">
        <title>Genome sequencing and assembly of Indian major carp, Cirrhinus mrigala (Hamilton, 1822).</title>
        <authorList>
            <person name="Mohindra V."/>
            <person name="Chowdhury L.M."/>
            <person name="Lal K."/>
            <person name="Jena J.K."/>
        </authorList>
    </citation>
    <scope>NUCLEOTIDE SEQUENCE [LARGE SCALE GENOMIC DNA]</scope>
    <source>
        <strain evidence="2">CM1030</strain>
        <tissue evidence="2">Blood</tissue>
    </source>
</reference>
<keyword evidence="3" id="KW-1185">Reference proteome</keyword>
<sequence length="95" mass="10327">MCPRVPDREKSQEHPQASRQEPTAATDPLESQPVFDYAQTMQSSAVASDESSSDVFEDTFEYLPVEPESSSAPASLKKNPSSGLADVPEQQNNPT</sequence>
<organism evidence="2 3">
    <name type="scientific">Cirrhinus mrigala</name>
    <name type="common">Mrigala</name>
    <dbReference type="NCBI Taxonomy" id="683832"/>
    <lineage>
        <taxon>Eukaryota</taxon>
        <taxon>Metazoa</taxon>
        <taxon>Chordata</taxon>
        <taxon>Craniata</taxon>
        <taxon>Vertebrata</taxon>
        <taxon>Euteleostomi</taxon>
        <taxon>Actinopterygii</taxon>
        <taxon>Neopterygii</taxon>
        <taxon>Teleostei</taxon>
        <taxon>Ostariophysi</taxon>
        <taxon>Cypriniformes</taxon>
        <taxon>Cyprinidae</taxon>
        <taxon>Labeoninae</taxon>
        <taxon>Labeonini</taxon>
        <taxon>Cirrhinus</taxon>
    </lineage>
</organism>
<name>A0ABD0Q8V0_CIRMR</name>